<evidence type="ECO:0000313" key="13">
    <source>
        <dbReference type="EMBL" id="AGB49827.1"/>
    </source>
</evidence>
<dbReference type="HAMAP" id="MF_00354">
    <property type="entry name" value="Idi_2"/>
    <property type="match status" value="1"/>
</dbReference>
<feature type="binding site" evidence="11">
    <location>
        <begin position="15"/>
        <end position="16"/>
    </location>
    <ligand>
        <name>substrate</name>
    </ligand>
</feature>
<accession>L0KWM1</accession>
<dbReference type="GO" id="GO:0016491">
    <property type="term" value="F:oxidoreductase activity"/>
    <property type="evidence" value="ECO:0007669"/>
    <property type="project" value="InterPro"/>
</dbReference>
<feature type="binding site" evidence="11">
    <location>
        <begin position="104"/>
        <end position="106"/>
    </location>
    <ligand>
        <name>substrate</name>
    </ligand>
</feature>
<feature type="domain" description="FMN-dependent dehydrogenase" evidence="12">
    <location>
        <begin position="182"/>
        <end position="339"/>
    </location>
</feature>
<keyword evidence="4 11" id="KW-0288">FMN</keyword>
<protein>
    <recommendedName>
        <fullName evidence="11">Isopentenyl-diphosphate delta-isomerase</fullName>
        <shortName evidence="11">IPP isomerase</shortName>
        <ecNumber evidence="11">5.3.3.2</ecNumber>
    </recommendedName>
    <alternativeName>
        <fullName evidence="11">Isopentenyl diphosphate:dimethylallyl diphosphate isomerase</fullName>
    </alternativeName>
    <alternativeName>
        <fullName evidence="11">Isopentenyl pyrophosphate isomerase</fullName>
    </alternativeName>
    <alternativeName>
        <fullName evidence="11">Type 2 isopentenyl diphosphate isomerase</fullName>
        <shortName evidence="11">IDI-2</shortName>
    </alternativeName>
</protein>
<comment type="catalytic activity">
    <reaction evidence="11">
        <text>isopentenyl diphosphate = dimethylallyl diphosphate</text>
        <dbReference type="Rhea" id="RHEA:23284"/>
        <dbReference type="ChEBI" id="CHEBI:57623"/>
        <dbReference type="ChEBI" id="CHEBI:128769"/>
        <dbReference type="EC" id="5.3.3.2"/>
    </reaction>
</comment>
<dbReference type="AlphaFoldDB" id="L0KWM1"/>
<comment type="subunit">
    <text evidence="10 11">Homooctamer. Dimer of tetramers.</text>
</comment>
<feature type="binding site" evidence="11">
    <location>
        <position position="167"/>
    </location>
    <ligand>
        <name>substrate</name>
    </ligand>
</feature>
<dbReference type="SMART" id="SM01240">
    <property type="entry name" value="IMPDH"/>
    <property type="match status" value="1"/>
</dbReference>
<feature type="domain" description="FMN-dependent dehydrogenase" evidence="12">
    <location>
        <begin position="18"/>
        <end position="113"/>
    </location>
</feature>
<dbReference type="Pfam" id="PF01070">
    <property type="entry name" value="FMN_dh"/>
    <property type="match status" value="2"/>
</dbReference>
<organism evidence="13 14">
    <name type="scientific">Methanomethylovorans hollandica (strain DSM 15978 / NBRC 107637 / DMS1)</name>
    <dbReference type="NCBI Taxonomy" id="867904"/>
    <lineage>
        <taxon>Archaea</taxon>
        <taxon>Methanobacteriati</taxon>
        <taxon>Methanobacteriota</taxon>
        <taxon>Stenosarchaea group</taxon>
        <taxon>Methanomicrobia</taxon>
        <taxon>Methanosarcinales</taxon>
        <taxon>Methanosarcinaceae</taxon>
        <taxon>Methanomethylovorans</taxon>
    </lineage>
</organism>
<comment type="subcellular location">
    <subcellularLocation>
        <location evidence="11">Cytoplasm</location>
    </subcellularLocation>
</comment>
<dbReference type="STRING" id="867904.Metho_1633"/>
<dbReference type="KEGG" id="mhz:Metho_1633"/>
<comment type="cofactor">
    <cofactor evidence="11">
        <name>NADPH</name>
        <dbReference type="ChEBI" id="CHEBI:57783"/>
    </cofactor>
</comment>
<dbReference type="GO" id="GO:0005737">
    <property type="term" value="C:cytoplasm"/>
    <property type="evidence" value="ECO:0007669"/>
    <property type="project" value="UniProtKB-SubCell"/>
</dbReference>
<evidence type="ECO:0000313" key="14">
    <source>
        <dbReference type="Proteomes" id="UP000010866"/>
    </source>
</evidence>
<keyword evidence="6 11" id="KW-0460">Magnesium</keyword>
<dbReference type="PANTHER" id="PTHR43665:SF1">
    <property type="entry name" value="ISOPENTENYL-DIPHOSPHATE DELTA-ISOMERASE"/>
    <property type="match status" value="1"/>
</dbReference>
<comment type="function">
    <text evidence="11">Involved in the biosynthesis of isoprenoids. Catalyzes the 1,3-allylic rearrangement of the homoallylic substrate isopentenyl (IPP) to its allylic isomer, dimethylallyl diphosphate (DMAPP).</text>
</comment>
<dbReference type="Proteomes" id="UP000010866">
    <property type="component" value="Chromosome"/>
</dbReference>
<feature type="binding site" evidence="11">
    <location>
        <begin position="74"/>
        <end position="76"/>
    </location>
    <ligand>
        <name>FMN</name>
        <dbReference type="ChEBI" id="CHEBI:58210"/>
    </ligand>
</feature>
<evidence type="ECO:0000256" key="7">
    <source>
        <dbReference type="ARBA" id="ARBA00022857"/>
    </source>
</evidence>
<dbReference type="HOGENOM" id="CLU_065515_1_0_2"/>
<proteinExistence type="inferred from homology"/>
<dbReference type="GO" id="GO:0008299">
    <property type="term" value="P:isoprenoid biosynthetic process"/>
    <property type="evidence" value="ECO:0007669"/>
    <property type="project" value="UniProtKB-UniRule"/>
</dbReference>
<name>L0KWM1_METHD</name>
<sequence>MNNMNAGLNMSTSQRKIEHLNLCSSSPVESRTKGTGLEDVMLVHRALPEFDVEDVDLHADFLGKRMDAPFFIASITGGHPDTKPINAALAQAAEEMGIGIGVGSQRAAIEDPAQESSFSIMRDVAPDAFIYGNIGAAQIKEYGLEGIERLVEMIDADAMAIHLNFLQEAIQPEGDAGAKGALEAIREICSLDLPIIVKETGAGISHEDALLLKKAGVSAIDVGGVGGTSWSGVEVYRARDRKDVMSEMLGELFWDFGIPTAASVVECNVSLPVIATGGIRTGMDIAKSIAIGASVASAALPFVAPALESKEMVLKRLKLMMNELKVAMFLCGCQDMHRLHITPTVITGWTREYLELRGFNVKEFALRSNRSELQIV</sequence>
<dbReference type="EC" id="5.3.3.2" evidence="11"/>
<keyword evidence="9 11" id="KW-0413">Isomerase</keyword>
<reference evidence="14" key="1">
    <citation type="submission" date="2012-02" db="EMBL/GenBank/DDBJ databases">
        <title>Complete sequence of chromosome of Methanomethylovorans hollandica DSM 15978.</title>
        <authorList>
            <person name="Lucas S."/>
            <person name="Copeland A."/>
            <person name="Lapidus A."/>
            <person name="Glavina del Rio T."/>
            <person name="Dalin E."/>
            <person name="Tice H."/>
            <person name="Bruce D."/>
            <person name="Goodwin L."/>
            <person name="Pitluck S."/>
            <person name="Peters L."/>
            <person name="Mikhailova N."/>
            <person name="Held B."/>
            <person name="Kyrpides N."/>
            <person name="Mavromatis K."/>
            <person name="Ivanova N."/>
            <person name="Brettin T."/>
            <person name="Detter J.C."/>
            <person name="Han C."/>
            <person name="Larimer F."/>
            <person name="Land M."/>
            <person name="Hauser L."/>
            <person name="Markowitz V."/>
            <person name="Cheng J.-F."/>
            <person name="Hugenholtz P."/>
            <person name="Woyke T."/>
            <person name="Wu D."/>
            <person name="Spring S."/>
            <person name="Schroeder M."/>
            <person name="Brambilla E."/>
            <person name="Klenk H.-P."/>
            <person name="Eisen J.A."/>
        </authorList>
    </citation>
    <scope>NUCLEOTIDE SEQUENCE [LARGE SCALE GENOMIC DNA]</scope>
    <source>
        <strain evidence="14">DSM 15978 / NBRC 107637 / DMS1</strain>
    </source>
</reference>
<evidence type="ECO:0000256" key="8">
    <source>
        <dbReference type="ARBA" id="ARBA00023229"/>
    </source>
</evidence>
<dbReference type="GO" id="GO:0010181">
    <property type="term" value="F:FMN binding"/>
    <property type="evidence" value="ECO:0007669"/>
    <property type="project" value="UniProtKB-UniRule"/>
</dbReference>
<dbReference type="GO" id="GO:0004452">
    <property type="term" value="F:isopentenyl-diphosphate delta-isomerase activity"/>
    <property type="evidence" value="ECO:0007669"/>
    <property type="project" value="UniProtKB-UniRule"/>
</dbReference>
<dbReference type="GO" id="GO:0000287">
    <property type="term" value="F:magnesium ion binding"/>
    <property type="evidence" value="ECO:0007669"/>
    <property type="project" value="UniProtKB-UniRule"/>
</dbReference>
<evidence type="ECO:0000256" key="9">
    <source>
        <dbReference type="ARBA" id="ARBA00023235"/>
    </source>
</evidence>
<keyword evidence="8 11" id="KW-0414">Isoprene biosynthesis</keyword>
<dbReference type="InterPro" id="IPR000262">
    <property type="entry name" value="FMN-dep_DH"/>
</dbReference>
<dbReference type="PIRSF" id="PIRSF003314">
    <property type="entry name" value="IPP_isomerase"/>
    <property type="match status" value="1"/>
</dbReference>
<dbReference type="PANTHER" id="PTHR43665">
    <property type="entry name" value="ISOPENTENYL-DIPHOSPHATE DELTA-ISOMERASE"/>
    <property type="match status" value="1"/>
</dbReference>
<dbReference type="InterPro" id="IPR011179">
    <property type="entry name" value="IPdP_isomerase"/>
</dbReference>
<comment type="similarity">
    <text evidence="11">Belongs to the IPP isomerase type 2 family.</text>
</comment>
<keyword evidence="5 11" id="KW-0479">Metal-binding</keyword>
<dbReference type="Gene3D" id="3.20.20.70">
    <property type="entry name" value="Aldolase class I"/>
    <property type="match status" value="1"/>
</dbReference>
<comment type="cofactor">
    <cofactor evidence="11">
        <name>Mg(2+)</name>
        <dbReference type="ChEBI" id="CHEBI:18420"/>
    </cofactor>
</comment>
<evidence type="ECO:0000256" key="2">
    <source>
        <dbReference type="ARBA" id="ARBA00022490"/>
    </source>
</evidence>
<keyword evidence="14" id="KW-1185">Reference proteome</keyword>
<evidence type="ECO:0000256" key="4">
    <source>
        <dbReference type="ARBA" id="ARBA00022643"/>
    </source>
</evidence>
<dbReference type="InterPro" id="IPR013785">
    <property type="entry name" value="Aldolase_TIM"/>
</dbReference>
<evidence type="ECO:0000256" key="6">
    <source>
        <dbReference type="ARBA" id="ARBA00022842"/>
    </source>
</evidence>
<evidence type="ECO:0000256" key="10">
    <source>
        <dbReference type="ARBA" id="ARBA00025810"/>
    </source>
</evidence>
<dbReference type="CDD" id="cd02811">
    <property type="entry name" value="IDI-2_FMN"/>
    <property type="match status" value="1"/>
</dbReference>
<evidence type="ECO:0000259" key="12">
    <source>
        <dbReference type="Pfam" id="PF01070"/>
    </source>
</evidence>
<evidence type="ECO:0000256" key="1">
    <source>
        <dbReference type="ARBA" id="ARBA00001917"/>
    </source>
</evidence>
<evidence type="ECO:0000256" key="5">
    <source>
        <dbReference type="ARBA" id="ARBA00022723"/>
    </source>
</evidence>
<feature type="binding site" evidence="11">
    <location>
        <position position="133"/>
    </location>
    <ligand>
        <name>FMN</name>
        <dbReference type="ChEBI" id="CHEBI:58210"/>
    </ligand>
</feature>
<feature type="binding site" evidence="11">
    <location>
        <begin position="278"/>
        <end position="280"/>
    </location>
    <ligand>
        <name>FMN</name>
        <dbReference type="ChEBI" id="CHEBI:58210"/>
    </ligand>
</feature>
<dbReference type="EMBL" id="CP003362">
    <property type="protein sequence ID" value="AGB49827.1"/>
    <property type="molecule type" value="Genomic_DNA"/>
</dbReference>
<keyword evidence="7 11" id="KW-0521">NADP</keyword>
<dbReference type="NCBIfam" id="TIGR02151">
    <property type="entry name" value="IPP_isom_2"/>
    <property type="match status" value="1"/>
</dbReference>
<evidence type="ECO:0000256" key="3">
    <source>
        <dbReference type="ARBA" id="ARBA00022630"/>
    </source>
</evidence>
<feature type="binding site" evidence="11">
    <location>
        <begin position="299"/>
        <end position="300"/>
    </location>
    <ligand>
        <name>FMN</name>
        <dbReference type="ChEBI" id="CHEBI:58210"/>
    </ligand>
</feature>
<comment type="caution">
    <text evidence="11">Lacks conserved residue(s) required for the propagation of feature annotation.</text>
</comment>
<feature type="binding site" evidence="11">
    <location>
        <position position="104"/>
    </location>
    <ligand>
        <name>FMN</name>
        <dbReference type="ChEBI" id="CHEBI:58210"/>
    </ligand>
</feature>
<dbReference type="GO" id="GO:0070402">
    <property type="term" value="F:NADPH binding"/>
    <property type="evidence" value="ECO:0007669"/>
    <property type="project" value="UniProtKB-UniRule"/>
</dbReference>
<dbReference type="SUPFAM" id="SSF51395">
    <property type="entry name" value="FMN-linked oxidoreductases"/>
    <property type="match status" value="1"/>
</dbReference>
<feature type="binding site" evidence="11">
    <location>
        <position position="228"/>
    </location>
    <ligand>
        <name>FMN</name>
        <dbReference type="ChEBI" id="CHEBI:58210"/>
    </ligand>
</feature>
<evidence type="ECO:0000256" key="11">
    <source>
        <dbReference type="HAMAP-Rule" id="MF_00354"/>
    </source>
</evidence>
<keyword evidence="2 11" id="KW-0963">Cytoplasm</keyword>
<comment type="cofactor">
    <cofactor evidence="1 11">
        <name>FMN</name>
        <dbReference type="ChEBI" id="CHEBI:58210"/>
    </cofactor>
</comment>
<gene>
    <name evidence="11" type="primary">fni</name>
    <name evidence="13" type="ordered locus">Metho_1633</name>
</gene>
<keyword evidence="3 11" id="KW-0285">Flavoprotein</keyword>
<feature type="binding site" evidence="11">
    <location>
        <position position="198"/>
    </location>
    <ligand>
        <name>FMN</name>
        <dbReference type="ChEBI" id="CHEBI:58210"/>
    </ligand>
</feature>
<feature type="binding site" evidence="11">
    <location>
        <position position="168"/>
    </location>
    <ligand>
        <name>Mg(2+)</name>
        <dbReference type="ChEBI" id="CHEBI:18420"/>
    </ligand>
</feature>